<dbReference type="SMART" id="SM01411">
    <property type="entry name" value="Ephrin_rec_like"/>
    <property type="match status" value="1"/>
</dbReference>
<reference evidence="12" key="1">
    <citation type="submission" date="2022-10" db="EMBL/GenBank/DDBJ databases">
        <authorList>
            <person name="Chen Y."/>
            <person name="Dougan E. K."/>
            <person name="Chan C."/>
            <person name="Rhodes N."/>
            <person name="Thang M."/>
        </authorList>
    </citation>
    <scope>NUCLEOTIDE SEQUENCE</scope>
</reference>
<dbReference type="PANTHER" id="PTHR48052">
    <property type="entry name" value="UNNAMED PRODUCT"/>
    <property type="match status" value="1"/>
</dbReference>
<sequence length="1264" mass="138069">MCPVICPIACFTFIAFRVDLIYGARAARVDRGLTDGHAEVNYQAGRHALDLDHKGRHAEVNHEVTALVERACPKLKKQLEALGFRGKGNPCRWKGIQCRRRCAATKIELRNDKTLAGNIAALQDVKSLQNLRLSGTQVSGDLAAFRKLKHLEELRLGSTRVTGDVAALQNLKRLRVVQLRRTKVTGNMTVLKDLRELRELHLHNTRVVGDLSGIVHAEHLKILHLRHTQIQGDIMDLQDLRWLRKLWLCKTSVRGSIKAVQNLKYLTQLSLVDTKVDGDLTAVQDLNNLFVLSLSNTNVEGDLRSIRNLGKLQELKLTNTKVEGSIAALQDLTSLKTLSLGNTRVTGEIAVVMQLDHLELLDLAGTAVTGWISAIWNGCCKKLRKVNLAGTASGPLLALEGTPEFFGAKPLLPALQILNVSGCQLNGSLADLLVPLADTPATSIAASGCGLSGAVPNLIEMSVRLNGIAYASFRTKLAQSIQTLDISANRLSSIASLPAALRVDLRQNAVPLKVKPYTLQEAVQRGIELWLDGTALQNPEDLQYLVNHVLRLRPEFAKSRWSFACRELVEPTLRVTPHIFMPEEMCACQAGFHGFAADCSPCPSDTYSTEPNSPSCQKCPLNSTSKNTSGSWQLCQCAFGSIHQDVNGLSCQCPAGEALVDTPGFERCEPCHKLCLTCPRAGSNASSAQVVEGHRRLQPNSHEVFACLDSSRCKADGCAAGYDGVLCSDCAVRHHSSHRQCKPCAEIHNMSAKRMVTLALCSAGVLVVLGAAMWTMRRRFLEVEVGLRWRCAAKLLVPQLAILLQLMQLWSVVGRLEQVWDDSSGNATEDVGGNDTEVQTGSDALVSYVEALQFTASELQDVFALQCIFDGALVRLASAIATPVVPLILLLACCIVEIFSEGTGIQIGLKILTVLFIGGAAGTAELLACERMDGTGKAALNAFAFRPLMPHLLCTDASWVDGIGRACAVFYGMVIPCFLAYLFAKQHVVMRQSKTFVVWVDGDTKEATLHLQVLSNEEHLKDHVKQKRLAAAAAAYIAVRAKKRARVSLKKGVDAVTVQILQNEDSADDIFDTSFTVDDLVSQDAAMLRSRAEILRYNAMVQMLVERTVLADIQSNQSDRIMMGARELLCKYVNCGFVWIEVCLKLASATLVSVVASKDGFWLSVAITLGMALVVGLAQPFMQPQLNALQTCCFLCLSLAALGFQVRRVWWLSRVALGLPVLLLLLLLLRPDSKEAMAVRLQEELETKLPEGPVEVSAEQVRFV</sequence>
<feature type="transmembrane region" description="Helical" evidence="10">
    <location>
        <begin position="1210"/>
        <end position="1229"/>
    </location>
</feature>
<evidence type="ECO:0000256" key="3">
    <source>
        <dbReference type="ARBA" id="ARBA00022692"/>
    </source>
</evidence>
<feature type="transmembrane region" description="Helical" evidence="10">
    <location>
        <begin position="795"/>
        <end position="813"/>
    </location>
</feature>
<feature type="transmembrane region" description="Helical" evidence="10">
    <location>
        <begin position="755"/>
        <end position="774"/>
    </location>
</feature>
<dbReference type="GO" id="GO:0012505">
    <property type="term" value="C:endomembrane system"/>
    <property type="evidence" value="ECO:0007669"/>
    <property type="project" value="UniProtKB-SubCell"/>
</dbReference>
<comment type="subcellular location">
    <subcellularLocation>
        <location evidence="1">Cell membrane</location>
    </subcellularLocation>
    <subcellularLocation>
        <location evidence="9">Endomembrane system</location>
        <topology evidence="9">Single-pass membrane protein</topology>
    </subcellularLocation>
</comment>
<evidence type="ECO:0000256" key="10">
    <source>
        <dbReference type="SAM" id="Phobius"/>
    </source>
</evidence>
<dbReference type="EMBL" id="CAMXCT020002111">
    <property type="protein sequence ID" value="CAL1149075.1"/>
    <property type="molecule type" value="Genomic_DNA"/>
</dbReference>
<evidence type="ECO:0000256" key="8">
    <source>
        <dbReference type="ARBA" id="ARBA00023180"/>
    </source>
</evidence>
<feature type="chain" id="PRO_5043270738" evidence="11">
    <location>
        <begin position="27"/>
        <end position="1264"/>
    </location>
</feature>
<gene>
    <name evidence="12" type="ORF">C1SCF055_LOCUS22229</name>
</gene>
<keyword evidence="14" id="KW-1185">Reference proteome</keyword>
<protein>
    <submittedName>
        <fullName evidence="13">Internalin-A</fullName>
    </submittedName>
</protein>
<dbReference type="EMBL" id="CAMXCT030002111">
    <property type="protein sequence ID" value="CAL4783012.1"/>
    <property type="molecule type" value="Genomic_DNA"/>
</dbReference>
<evidence type="ECO:0000256" key="11">
    <source>
        <dbReference type="SAM" id="SignalP"/>
    </source>
</evidence>
<dbReference type="PROSITE" id="PS51450">
    <property type="entry name" value="LRR"/>
    <property type="match status" value="1"/>
</dbReference>
<reference evidence="13 14" key="2">
    <citation type="submission" date="2024-05" db="EMBL/GenBank/DDBJ databases">
        <authorList>
            <person name="Chen Y."/>
            <person name="Shah S."/>
            <person name="Dougan E. K."/>
            <person name="Thang M."/>
            <person name="Chan C."/>
        </authorList>
    </citation>
    <scope>NUCLEOTIDE SEQUENCE [LARGE SCALE GENOMIC DNA]</scope>
</reference>
<evidence type="ECO:0000256" key="4">
    <source>
        <dbReference type="ARBA" id="ARBA00022729"/>
    </source>
</evidence>
<feature type="transmembrane region" description="Helical" evidence="10">
    <location>
        <begin position="963"/>
        <end position="984"/>
    </location>
</feature>
<evidence type="ECO:0000313" key="13">
    <source>
        <dbReference type="EMBL" id="CAL4783012.1"/>
    </source>
</evidence>
<comment type="caution">
    <text evidence="12">The sequence shown here is derived from an EMBL/GenBank/DDBJ whole genome shotgun (WGS) entry which is preliminary data.</text>
</comment>
<dbReference type="SUPFAM" id="SSF52058">
    <property type="entry name" value="L domain-like"/>
    <property type="match status" value="2"/>
</dbReference>
<proteinExistence type="predicted"/>
<name>A0A9P1CQ80_9DINO</name>
<dbReference type="InterPro" id="IPR032675">
    <property type="entry name" value="LRR_dom_sf"/>
</dbReference>
<evidence type="ECO:0000256" key="7">
    <source>
        <dbReference type="ARBA" id="ARBA00023170"/>
    </source>
</evidence>
<feature type="transmembrane region" description="Helical" evidence="10">
    <location>
        <begin position="1161"/>
        <end position="1179"/>
    </location>
</feature>
<keyword evidence="8" id="KW-0325">Glycoprotein</keyword>
<accession>A0A9P1CQ80</accession>
<keyword evidence="4 11" id="KW-0732">Signal</keyword>
<feature type="signal peptide" evidence="11">
    <location>
        <begin position="1"/>
        <end position="26"/>
    </location>
</feature>
<evidence type="ECO:0000256" key="5">
    <source>
        <dbReference type="ARBA" id="ARBA00022989"/>
    </source>
</evidence>
<dbReference type="Gene3D" id="2.10.50.10">
    <property type="entry name" value="Tumor Necrosis Factor Receptor, subunit A, domain 2"/>
    <property type="match status" value="1"/>
</dbReference>
<organism evidence="12">
    <name type="scientific">Cladocopium goreaui</name>
    <dbReference type="NCBI Taxonomy" id="2562237"/>
    <lineage>
        <taxon>Eukaryota</taxon>
        <taxon>Sar</taxon>
        <taxon>Alveolata</taxon>
        <taxon>Dinophyceae</taxon>
        <taxon>Suessiales</taxon>
        <taxon>Symbiodiniaceae</taxon>
        <taxon>Cladocopium</taxon>
    </lineage>
</organism>
<dbReference type="EMBL" id="CAMXCT010002111">
    <property type="protein sequence ID" value="CAI3995700.1"/>
    <property type="molecule type" value="Genomic_DNA"/>
</dbReference>
<feature type="transmembrane region" description="Helical" evidence="10">
    <location>
        <begin position="1186"/>
        <end position="1204"/>
    </location>
</feature>
<dbReference type="Proteomes" id="UP001152797">
    <property type="component" value="Unassembled WGS sequence"/>
</dbReference>
<dbReference type="GO" id="GO:0005886">
    <property type="term" value="C:plasma membrane"/>
    <property type="evidence" value="ECO:0007669"/>
    <property type="project" value="UniProtKB-SubCell"/>
</dbReference>
<dbReference type="InterPro" id="IPR001611">
    <property type="entry name" value="Leu-rich_rpt"/>
</dbReference>
<evidence type="ECO:0000256" key="1">
    <source>
        <dbReference type="ARBA" id="ARBA00004236"/>
    </source>
</evidence>
<keyword evidence="2" id="KW-1003">Cell membrane</keyword>
<keyword evidence="5 10" id="KW-1133">Transmembrane helix</keyword>
<evidence type="ECO:0000256" key="9">
    <source>
        <dbReference type="ARBA" id="ARBA00037847"/>
    </source>
</evidence>
<evidence type="ECO:0000313" key="14">
    <source>
        <dbReference type="Proteomes" id="UP001152797"/>
    </source>
</evidence>
<evidence type="ECO:0000256" key="2">
    <source>
        <dbReference type="ARBA" id="ARBA00022475"/>
    </source>
</evidence>
<dbReference type="Gene3D" id="3.80.10.10">
    <property type="entry name" value="Ribonuclease Inhibitor"/>
    <property type="match status" value="2"/>
</dbReference>
<dbReference type="OrthoDB" id="442066at2759"/>
<dbReference type="PANTHER" id="PTHR48052:SF8">
    <property type="entry name" value="LRR RECEPTOR-LIKE SERINE_THREONINE-PROTEIN KINASE FLS2"/>
    <property type="match status" value="1"/>
</dbReference>
<evidence type="ECO:0000313" key="12">
    <source>
        <dbReference type="EMBL" id="CAI3995700.1"/>
    </source>
</evidence>
<keyword evidence="3 10" id="KW-0812">Transmembrane</keyword>
<feature type="transmembrane region" description="Helical" evidence="10">
    <location>
        <begin position="879"/>
        <end position="899"/>
    </location>
</feature>
<dbReference type="AlphaFoldDB" id="A0A9P1CQ80"/>
<keyword evidence="7" id="KW-0675">Receptor</keyword>
<feature type="transmembrane region" description="Helical" evidence="10">
    <location>
        <begin position="911"/>
        <end position="928"/>
    </location>
</feature>
<evidence type="ECO:0000256" key="6">
    <source>
        <dbReference type="ARBA" id="ARBA00023136"/>
    </source>
</evidence>
<keyword evidence="6 10" id="KW-0472">Membrane</keyword>